<sequence>MEDFPPPAQPTMPLHAQSNGNATTTAPSGNGISADEIALYDRQIRLWGMKAQERIRSANILLITMKALANEIAKNLVLAGICSITVVDHEVVTEADLGAQFFLTSSHIGMNRAVAASTSIQRLNPRVKVFVETSNVRALPTEYYQKFDIIIATDLDAQTLTEINTNARVHNRPSYVASSHGLYGFIFADLIEHDFVIERNKSNVSTALGAESHTRSIIAVQPKDNDNKVELVTKREKYSTWFLASDSPSMLPPEILKSLRRRKVVTPILSCLRTLWEYTALHNGAPPQGNNHADLVQFTRMCGEKHKTFGLPTETLRSEVLRSFLQNIGAEIAPVCAVLGGQLAQDVINVLGGTQQPIQNFVIFDGGNMEANVYALHPPEGELGRAQLPQSQDVAAAAAAAAVAAGQGMATTSMPMMIGNVSGINVGMDMNGMPVPPMGMPAVPDYDVAVGSMFATATADSAPVPTTMTSIDGSSERVSAADPQQPQEQQQSESK</sequence>
<comment type="subcellular location">
    <subcellularLocation>
        <location evidence="1">Nucleus</location>
    </subcellularLocation>
</comment>
<evidence type="ECO:0000256" key="1">
    <source>
        <dbReference type="ARBA" id="ARBA00004123"/>
    </source>
</evidence>
<keyword evidence="4" id="KW-0833">Ubl conjugation pathway</keyword>
<reference evidence="9" key="2">
    <citation type="submission" date="2023-06" db="EMBL/GenBank/DDBJ databases">
        <authorList>
            <consortium name="Lawrence Berkeley National Laboratory"/>
            <person name="Haridas S."/>
            <person name="Hensen N."/>
            <person name="Bonometti L."/>
            <person name="Westerberg I."/>
            <person name="Brannstrom I.O."/>
            <person name="Guillou S."/>
            <person name="Cros-Aarteil S."/>
            <person name="Calhoun S."/>
            <person name="Kuo A."/>
            <person name="Mondo S."/>
            <person name="Pangilinan J."/>
            <person name="Riley R."/>
            <person name="Labutti K."/>
            <person name="Andreopoulos B."/>
            <person name="Lipzen A."/>
            <person name="Chen C."/>
            <person name="Yanf M."/>
            <person name="Daum C."/>
            <person name="Ng V."/>
            <person name="Clum A."/>
            <person name="Steindorff A."/>
            <person name="Ohm R."/>
            <person name="Martin F."/>
            <person name="Silar P."/>
            <person name="Natvig D."/>
            <person name="Lalanne C."/>
            <person name="Gautier V."/>
            <person name="Ament-Velasquez S.L."/>
            <person name="Kruys A."/>
            <person name="Hutchinson M.I."/>
            <person name="Powell A.J."/>
            <person name="Barry K."/>
            <person name="Miller A.N."/>
            <person name="Grigoriev I.V."/>
            <person name="Debuchy R."/>
            <person name="Gladieux P."/>
            <person name="Thoren M.H."/>
            <person name="Johannesson H."/>
        </authorList>
    </citation>
    <scope>NUCLEOTIDE SEQUENCE</scope>
    <source>
        <strain evidence="9">CBS 118394</strain>
    </source>
</reference>
<evidence type="ECO:0000256" key="2">
    <source>
        <dbReference type="ARBA" id="ARBA00004718"/>
    </source>
</evidence>
<dbReference type="PANTHER" id="PTHR10953">
    <property type="entry name" value="UBIQUITIN-ACTIVATING ENZYME E1"/>
    <property type="match status" value="1"/>
</dbReference>
<keyword evidence="5" id="KW-0539">Nucleus</keyword>
<feature type="compositionally biased region" description="Polar residues" evidence="7">
    <location>
        <begin position="464"/>
        <end position="477"/>
    </location>
</feature>
<comment type="pathway">
    <text evidence="2">Protein modification; protein sumoylation.</text>
</comment>
<evidence type="ECO:0000256" key="4">
    <source>
        <dbReference type="ARBA" id="ARBA00022786"/>
    </source>
</evidence>
<dbReference type="PANTHER" id="PTHR10953:SF162">
    <property type="entry name" value="SUMO-ACTIVATING ENZYME SUBUNIT 1"/>
    <property type="match status" value="1"/>
</dbReference>
<evidence type="ECO:0000256" key="6">
    <source>
        <dbReference type="ARBA" id="ARBA00044354"/>
    </source>
</evidence>
<protein>
    <recommendedName>
        <fullName evidence="6">Ubiquitin-like 1-activating enzyme E1A</fullName>
    </recommendedName>
</protein>
<dbReference type="Proteomes" id="UP001283341">
    <property type="component" value="Unassembled WGS sequence"/>
</dbReference>
<dbReference type="GO" id="GO:0016925">
    <property type="term" value="P:protein sumoylation"/>
    <property type="evidence" value="ECO:0007669"/>
    <property type="project" value="TreeGrafter"/>
</dbReference>
<evidence type="ECO:0000256" key="7">
    <source>
        <dbReference type="SAM" id="MobiDB-lite"/>
    </source>
</evidence>
<dbReference type="AlphaFoldDB" id="A0AAE0IDR8"/>
<dbReference type="SUPFAM" id="SSF69572">
    <property type="entry name" value="Activating enzymes of the ubiquitin-like proteins"/>
    <property type="match status" value="1"/>
</dbReference>
<dbReference type="CDD" id="cd01492">
    <property type="entry name" value="Aos1_SUMO"/>
    <property type="match status" value="1"/>
</dbReference>
<evidence type="ECO:0000256" key="5">
    <source>
        <dbReference type="ARBA" id="ARBA00023242"/>
    </source>
</evidence>
<feature type="compositionally biased region" description="Polar residues" evidence="7">
    <location>
        <begin position="16"/>
        <end position="29"/>
    </location>
</feature>
<evidence type="ECO:0000313" key="9">
    <source>
        <dbReference type="EMBL" id="KAK3322416.1"/>
    </source>
</evidence>
<name>A0AAE0IDR8_9PEZI</name>
<feature type="region of interest" description="Disordered" evidence="7">
    <location>
        <begin position="1"/>
        <end position="29"/>
    </location>
</feature>
<feature type="compositionally biased region" description="Low complexity" evidence="7">
    <location>
        <begin position="483"/>
        <end position="495"/>
    </location>
</feature>
<comment type="similarity">
    <text evidence="3">Belongs to the ubiquitin-activating E1 family.</text>
</comment>
<dbReference type="InterPro" id="IPR035985">
    <property type="entry name" value="Ubiquitin-activating_enz"/>
</dbReference>
<dbReference type="Gene3D" id="3.40.50.720">
    <property type="entry name" value="NAD(P)-binding Rossmann-like Domain"/>
    <property type="match status" value="1"/>
</dbReference>
<accession>A0AAE0IDR8</accession>
<organism evidence="9 10">
    <name type="scientific">Apodospora peruviana</name>
    <dbReference type="NCBI Taxonomy" id="516989"/>
    <lineage>
        <taxon>Eukaryota</taxon>
        <taxon>Fungi</taxon>
        <taxon>Dikarya</taxon>
        <taxon>Ascomycota</taxon>
        <taxon>Pezizomycotina</taxon>
        <taxon>Sordariomycetes</taxon>
        <taxon>Sordariomycetidae</taxon>
        <taxon>Sordariales</taxon>
        <taxon>Lasiosphaeriaceae</taxon>
        <taxon>Apodospora</taxon>
    </lineage>
</organism>
<feature type="compositionally biased region" description="Pro residues" evidence="7">
    <location>
        <begin position="1"/>
        <end position="10"/>
    </location>
</feature>
<evidence type="ECO:0000256" key="3">
    <source>
        <dbReference type="ARBA" id="ARBA00005673"/>
    </source>
</evidence>
<dbReference type="GO" id="GO:0005737">
    <property type="term" value="C:cytoplasm"/>
    <property type="evidence" value="ECO:0007669"/>
    <property type="project" value="TreeGrafter"/>
</dbReference>
<feature type="region of interest" description="Disordered" evidence="7">
    <location>
        <begin position="459"/>
        <end position="495"/>
    </location>
</feature>
<reference evidence="9" key="1">
    <citation type="journal article" date="2023" name="Mol. Phylogenet. Evol.">
        <title>Genome-scale phylogeny and comparative genomics of the fungal order Sordariales.</title>
        <authorList>
            <person name="Hensen N."/>
            <person name="Bonometti L."/>
            <person name="Westerberg I."/>
            <person name="Brannstrom I.O."/>
            <person name="Guillou S."/>
            <person name="Cros-Aarteil S."/>
            <person name="Calhoun S."/>
            <person name="Haridas S."/>
            <person name="Kuo A."/>
            <person name="Mondo S."/>
            <person name="Pangilinan J."/>
            <person name="Riley R."/>
            <person name="LaButti K."/>
            <person name="Andreopoulos B."/>
            <person name="Lipzen A."/>
            <person name="Chen C."/>
            <person name="Yan M."/>
            <person name="Daum C."/>
            <person name="Ng V."/>
            <person name="Clum A."/>
            <person name="Steindorff A."/>
            <person name="Ohm R.A."/>
            <person name="Martin F."/>
            <person name="Silar P."/>
            <person name="Natvig D.O."/>
            <person name="Lalanne C."/>
            <person name="Gautier V."/>
            <person name="Ament-Velasquez S.L."/>
            <person name="Kruys A."/>
            <person name="Hutchinson M.I."/>
            <person name="Powell A.J."/>
            <person name="Barry K."/>
            <person name="Miller A.N."/>
            <person name="Grigoriev I.V."/>
            <person name="Debuchy R."/>
            <person name="Gladieux P."/>
            <person name="Hiltunen Thoren M."/>
            <person name="Johannesson H."/>
        </authorList>
    </citation>
    <scope>NUCLEOTIDE SEQUENCE</scope>
    <source>
        <strain evidence="9">CBS 118394</strain>
    </source>
</reference>
<keyword evidence="10" id="KW-1185">Reference proteome</keyword>
<evidence type="ECO:0000313" key="10">
    <source>
        <dbReference type="Proteomes" id="UP001283341"/>
    </source>
</evidence>
<dbReference type="Pfam" id="PF00899">
    <property type="entry name" value="ThiF"/>
    <property type="match status" value="1"/>
</dbReference>
<dbReference type="EMBL" id="JAUEDM010000003">
    <property type="protein sequence ID" value="KAK3322416.1"/>
    <property type="molecule type" value="Genomic_DNA"/>
</dbReference>
<evidence type="ECO:0000259" key="8">
    <source>
        <dbReference type="Pfam" id="PF00899"/>
    </source>
</evidence>
<feature type="domain" description="THIF-type NAD/FAD binding fold" evidence="8">
    <location>
        <begin position="40"/>
        <end position="372"/>
    </location>
</feature>
<dbReference type="GO" id="GO:0031510">
    <property type="term" value="C:SUMO activating enzyme complex"/>
    <property type="evidence" value="ECO:0007669"/>
    <property type="project" value="TreeGrafter"/>
</dbReference>
<comment type="caution">
    <text evidence="9">The sequence shown here is derived from an EMBL/GenBank/DDBJ whole genome shotgun (WGS) entry which is preliminary data.</text>
</comment>
<dbReference type="PRINTS" id="PR01849">
    <property type="entry name" value="UBIQUITINACT"/>
</dbReference>
<dbReference type="GO" id="GO:0019948">
    <property type="term" value="F:SUMO activating enzyme activity"/>
    <property type="evidence" value="ECO:0007669"/>
    <property type="project" value="TreeGrafter"/>
</dbReference>
<dbReference type="InterPro" id="IPR000011">
    <property type="entry name" value="UBQ/SUMO-activ_enz_E1-like"/>
</dbReference>
<proteinExistence type="inferred from homology"/>
<dbReference type="InterPro" id="IPR045886">
    <property type="entry name" value="ThiF/MoeB/HesA"/>
</dbReference>
<gene>
    <name evidence="9" type="ORF">B0H66DRAFT_601871</name>
</gene>
<dbReference type="InterPro" id="IPR000594">
    <property type="entry name" value="ThiF_NAD_FAD-bd"/>
</dbReference>